<evidence type="ECO:0000313" key="1">
    <source>
        <dbReference type="EMBL" id="KAH3680194.1"/>
    </source>
</evidence>
<sequence>MSSYKPQSGTVHEYTPRLQAFELTPTNQSITPSNAIVFIGGLTDGLLTVPYITELNKHLPSQWSIFQIIFSSSYIGWGTGSLDRDVKEVGLLVTYLKEKLGKEKVIIMGHSTGCQDSIHYALKQFTDIKAVNGIILQAPVSDREAITDRTSIEELTELNREVKEIYESQGKDRVLPKKFSDIFFGAPISAYRWLSLADHNGDDDYFSTDLPDERLASTFGSLNGLKLLVLYSGSDEFAKKGGDKNALIKRWEEFTSAEVWSKQSKVVKNGTHNLMGCGEEPVNIMVESVVNFIQTDIEN</sequence>
<proteinExistence type="predicted"/>
<dbReference type="PANTHER" id="PTHR31591">
    <property type="entry name" value="UPF0613 PROTEIN PB24D3.06C"/>
    <property type="match status" value="1"/>
</dbReference>
<dbReference type="Proteomes" id="UP000774326">
    <property type="component" value="Unassembled WGS sequence"/>
</dbReference>
<dbReference type="AlphaFoldDB" id="A0A9P8TIM5"/>
<dbReference type="Pfam" id="PF08538">
    <property type="entry name" value="DUF1749"/>
    <property type="match status" value="1"/>
</dbReference>
<dbReference type="EMBL" id="JAEUBG010004774">
    <property type="protein sequence ID" value="KAH3680194.1"/>
    <property type="molecule type" value="Genomic_DNA"/>
</dbReference>
<dbReference type="SUPFAM" id="SSF53474">
    <property type="entry name" value="alpha/beta-Hydrolases"/>
    <property type="match status" value="1"/>
</dbReference>
<dbReference type="InterPro" id="IPR013744">
    <property type="entry name" value="SidJ"/>
</dbReference>
<dbReference type="PANTHER" id="PTHR31591:SF1">
    <property type="entry name" value="UPF0613 PROTEIN PB24D3.06C"/>
    <property type="match status" value="1"/>
</dbReference>
<dbReference type="OrthoDB" id="10034502at2759"/>
<accession>A0A9P8TIM5</accession>
<dbReference type="InterPro" id="IPR029058">
    <property type="entry name" value="AB_hydrolase_fold"/>
</dbReference>
<reference evidence="1" key="1">
    <citation type="journal article" date="2021" name="Open Biol.">
        <title>Shared evolutionary footprints suggest mitochondrial oxidative damage underlies multiple complex I losses in fungi.</title>
        <authorList>
            <person name="Schikora-Tamarit M.A."/>
            <person name="Marcet-Houben M."/>
            <person name="Nosek J."/>
            <person name="Gabaldon T."/>
        </authorList>
    </citation>
    <scope>NUCLEOTIDE SEQUENCE</scope>
    <source>
        <strain evidence="1">CBS2887</strain>
    </source>
</reference>
<dbReference type="Gene3D" id="3.40.50.1820">
    <property type="entry name" value="alpha/beta hydrolase"/>
    <property type="match status" value="1"/>
</dbReference>
<evidence type="ECO:0000313" key="2">
    <source>
        <dbReference type="Proteomes" id="UP000774326"/>
    </source>
</evidence>
<protein>
    <submittedName>
        <fullName evidence="1">Uncharacterized protein</fullName>
    </submittedName>
</protein>
<name>A0A9P8TIM5_WICPI</name>
<gene>
    <name evidence="1" type="ORF">WICPIJ_008355</name>
</gene>
<organism evidence="1 2">
    <name type="scientific">Wickerhamomyces pijperi</name>
    <name type="common">Yeast</name>
    <name type="synonym">Pichia pijperi</name>
    <dbReference type="NCBI Taxonomy" id="599730"/>
    <lineage>
        <taxon>Eukaryota</taxon>
        <taxon>Fungi</taxon>
        <taxon>Dikarya</taxon>
        <taxon>Ascomycota</taxon>
        <taxon>Saccharomycotina</taxon>
        <taxon>Saccharomycetes</taxon>
        <taxon>Phaffomycetales</taxon>
        <taxon>Wickerhamomycetaceae</taxon>
        <taxon>Wickerhamomyces</taxon>
    </lineage>
</organism>
<reference evidence="1" key="2">
    <citation type="submission" date="2021-01" db="EMBL/GenBank/DDBJ databases">
        <authorList>
            <person name="Schikora-Tamarit M.A."/>
        </authorList>
    </citation>
    <scope>NUCLEOTIDE SEQUENCE</scope>
    <source>
        <strain evidence="1">CBS2887</strain>
    </source>
</reference>
<keyword evidence="2" id="KW-1185">Reference proteome</keyword>
<comment type="caution">
    <text evidence="1">The sequence shown here is derived from an EMBL/GenBank/DDBJ whole genome shotgun (WGS) entry which is preliminary data.</text>
</comment>